<feature type="domain" description="VOC" evidence="1">
    <location>
        <begin position="10"/>
        <end position="127"/>
    </location>
</feature>
<dbReference type="InterPro" id="IPR004360">
    <property type="entry name" value="Glyas_Fos-R_dOase_dom"/>
</dbReference>
<gene>
    <name evidence="2" type="ORF">D0Z08_00455</name>
</gene>
<dbReference type="InterPro" id="IPR037523">
    <property type="entry name" value="VOC_core"/>
</dbReference>
<dbReference type="Gene3D" id="3.30.720.120">
    <property type="match status" value="1"/>
</dbReference>
<accession>A0A417Y8L9</accession>
<dbReference type="Proteomes" id="UP000283644">
    <property type="component" value="Unassembled WGS sequence"/>
</dbReference>
<comment type="caution">
    <text evidence="2">The sequence shown here is derived from an EMBL/GenBank/DDBJ whole genome shotgun (WGS) entry which is preliminary data.</text>
</comment>
<dbReference type="AlphaFoldDB" id="A0A417Y8L9"/>
<dbReference type="Pfam" id="PF00903">
    <property type="entry name" value="Glyoxalase"/>
    <property type="match status" value="1"/>
</dbReference>
<protein>
    <submittedName>
        <fullName evidence="2">Glyoxalase</fullName>
    </submittedName>
</protein>
<evidence type="ECO:0000313" key="2">
    <source>
        <dbReference type="EMBL" id="RHW29092.1"/>
    </source>
</evidence>
<proteinExistence type="predicted"/>
<dbReference type="OrthoDB" id="9795306at2"/>
<dbReference type="InterPro" id="IPR029068">
    <property type="entry name" value="Glyas_Bleomycin-R_OHBP_Dase"/>
</dbReference>
<dbReference type="EMBL" id="QXGH01000003">
    <property type="protein sequence ID" value="RHW29092.1"/>
    <property type="molecule type" value="Genomic_DNA"/>
</dbReference>
<dbReference type="PROSITE" id="PS51819">
    <property type="entry name" value="VOC"/>
    <property type="match status" value="1"/>
</dbReference>
<reference evidence="2 3" key="1">
    <citation type="submission" date="2018-09" db="EMBL/GenBank/DDBJ databases">
        <title>Genome sequencing of Nocardioides immobilis CCTCC AB 2017083 for comparison to Nocardioides silvaticus.</title>
        <authorList>
            <person name="Li C."/>
            <person name="Wang G."/>
        </authorList>
    </citation>
    <scope>NUCLEOTIDE SEQUENCE [LARGE SCALE GENOMIC DNA]</scope>
    <source>
        <strain evidence="2 3">CCTCC AB 2017083</strain>
    </source>
</reference>
<name>A0A417Y8L9_9ACTN</name>
<evidence type="ECO:0000313" key="3">
    <source>
        <dbReference type="Proteomes" id="UP000283644"/>
    </source>
</evidence>
<dbReference type="SUPFAM" id="SSF54593">
    <property type="entry name" value="Glyoxalase/Bleomycin resistance protein/Dihydroxybiphenyl dioxygenase"/>
    <property type="match status" value="1"/>
</dbReference>
<keyword evidence="3" id="KW-1185">Reference proteome</keyword>
<dbReference type="Gene3D" id="3.30.720.110">
    <property type="match status" value="1"/>
</dbReference>
<sequence length="144" mass="16239">MISNRSVPTATVIPVLVYPDVRAAVAWLTDVFGFVERVRVGEAHRSQMQIGVDGAMIVADVRGEQQPPQAHATTHIIKVRVENVDAQFERARSRGVRVLQEPTEYEYGERECTVEDLAGHRWQFTQTLRDVTPEKLGLEGTGWR</sequence>
<dbReference type="RefSeq" id="WP_118921591.1">
    <property type="nucleotide sequence ID" value="NZ_QXGH01000003.1"/>
</dbReference>
<dbReference type="PANTHER" id="PTHR34109">
    <property type="entry name" value="BNAUNNG04460D PROTEIN-RELATED"/>
    <property type="match status" value="1"/>
</dbReference>
<dbReference type="PANTHER" id="PTHR34109:SF1">
    <property type="entry name" value="VOC DOMAIN-CONTAINING PROTEIN"/>
    <property type="match status" value="1"/>
</dbReference>
<organism evidence="2 3">
    <name type="scientific">Nocardioides immobilis</name>
    <dbReference type="NCBI Taxonomy" id="2049295"/>
    <lineage>
        <taxon>Bacteria</taxon>
        <taxon>Bacillati</taxon>
        <taxon>Actinomycetota</taxon>
        <taxon>Actinomycetes</taxon>
        <taxon>Propionibacteriales</taxon>
        <taxon>Nocardioidaceae</taxon>
        <taxon>Nocardioides</taxon>
    </lineage>
</organism>
<evidence type="ECO:0000259" key="1">
    <source>
        <dbReference type="PROSITE" id="PS51819"/>
    </source>
</evidence>